<evidence type="ECO:0000313" key="2">
    <source>
        <dbReference type="EnsemblMetazoa" id="BGLB039411-PA"/>
    </source>
</evidence>
<evidence type="ECO:0000259" key="1">
    <source>
        <dbReference type="PROSITE" id="PS51269"/>
    </source>
</evidence>
<dbReference type="OrthoDB" id="10251827at2759"/>
<feature type="domain" description="COMM" evidence="1">
    <location>
        <begin position="6"/>
        <end position="74"/>
    </location>
</feature>
<sequence>MNNEMTDVNIKWKVSMAVSSNDVKNLNQPMITMMIVTTDKAGNKNNLPIEMTTSKFKEFFRTVGQINTQMDNAKIL</sequence>
<dbReference type="VEuPathDB" id="VectorBase:BGLB039411"/>
<dbReference type="AlphaFoldDB" id="A0A2C9M7E3"/>
<evidence type="ECO:0000313" key="3">
    <source>
        <dbReference type="Proteomes" id="UP000076420"/>
    </source>
</evidence>
<name>A0A2C9M7E3_BIOGL</name>
<reference evidence="2" key="1">
    <citation type="submission" date="2020-05" db="UniProtKB">
        <authorList>
            <consortium name="EnsemblMetazoa"/>
        </authorList>
    </citation>
    <scope>IDENTIFICATION</scope>
    <source>
        <strain evidence="2">BB02</strain>
    </source>
</reference>
<dbReference type="Proteomes" id="UP000076420">
    <property type="component" value="Unassembled WGS sequence"/>
</dbReference>
<proteinExistence type="predicted"/>
<dbReference type="PROSITE" id="PS51269">
    <property type="entry name" value="COMM"/>
    <property type="match status" value="1"/>
</dbReference>
<dbReference type="KEGG" id="bgt:106051206"/>
<dbReference type="InterPro" id="IPR017920">
    <property type="entry name" value="COMM"/>
</dbReference>
<dbReference type="Pfam" id="PF07258">
    <property type="entry name" value="COMM_domain"/>
    <property type="match status" value="1"/>
</dbReference>
<organism evidence="2 3">
    <name type="scientific">Biomphalaria glabrata</name>
    <name type="common">Bloodfluke planorb</name>
    <name type="synonym">Freshwater snail</name>
    <dbReference type="NCBI Taxonomy" id="6526"/>
    <lineage>
        <taxon>Eukaryota</taxon>
        <taxon>Metazoa</taxon>
        <taxon>Spiralia</taxon>
        <taxon>Lophotrochozoa</taxon>
        <taxon>Mollusca</taxon>
        <taxon>Gastropoda</taxon>
        <taxon>Heterobranchia</taxon>
        <taxon>Euthyneura</taxon>
        <taxon>Panpulmonata</taxon>
        <taxon>Hygrophila</taxon>
        <taxon>Lymnaeoidea</taxon>
        <taxon>Planorbidae</taxon>
        <taxon>Biomphalaria</taxon>
    </lineage>
</organism>
<dbReference type="EnsemblMetazoa" id="BGLB039411-RA">
    <property type="protein sequence ID" value="BGLB039411-PA"/>
    <property type="gene ID" value="BGLB039411"/>
</dbReference>
<gene>
    <name evidence="2" type="primary">106051206</name>
</gene>
<dbReference type="VEuPathDB" id="VectorBase:BGLAX_033919"/>
<dbReference type="STRING" id="6526.A0A2C9M7E3"/>
<dbReference type="RefSeq" id="XP_013061815.2">
    <property type="nucleotide sequence ID" value="XM_013206361.2"/>
</dbReference>
<accession>A0A2C9M7E3</accession>
<protein>
    <recommendedName>
        <fullName evidence="1">COMM domain-containing protein</fullName>
    </recommendedName>
</protein>